<evidence type="ECO:0000256" key="6">
    <source>
        <dbReference type="ARBA" id="ARBA00022692"/>
    </source>
</evidence>
<dbReference type="InterPro" id="IPR002429">
    <property type="entry name" value="CcO_II-like_C"/>
</dbReference>
<reference evidence="21 22" key="1">
    <citation type="submission" date="2018-10" db="EMBL/GenBank/DDBJ databases">
        <title>Genomic Encyclopedia of Type Strains, Phase IV (KMG-IV): sequencing the most valuable type-strain genomes for metagenomic binning, comparative biology and taxonomic classification.</title>
        <authorList>
            <person name="Goeker M."/>
        </authorList>
    </citation>
    <scope>NUCLEOTIDE SEQUENCE [LARGE SCALE GENOMIC DNA]</scope>
    <source>
        <strain evidence="21 22">DSM 23229</strain>
    </source>
</reference>
<dbReference type="GO" id="GO:0016682">
    <property type="term" value="F:oxidoreductase activity, acting on diphenols and related substances as donors, oxygen as acceptor"/>
    <property type="evidence" value="ECO:0007669"/>
    <property type="project" value="InterPro"/>
</dbReference>
<feature type="region of interest" description="Disordered" evidence="17">
    <location>
        <begin position="281"/>
        <end position="300"/>
    </location>
</feature>
<evidence type="ECO:0000256" key="11">
    <source>
        <dbReference type="ARBA" id="ARBA00023136"/>
    </source>
</evidence>
<evidence type="ECO:0000256" key="17">
    <source>
        <dbReference type="SAM" id="MobiDB-lite"/>
    </source>
</evidence>
<dbReference type="InterPro" id="IPR011759">
    <property type="entry name" value="Cyt_c_oxidase_su2_TM_dom"/>
</dbReference>
<keyword evidence="3 14" id="KW-0813">Transport</keyword>
<organism evidence="21 22">
    <name type="scientific">Kushneria sinocarnis</name>
    <dbReference type="NCBI Taxonomy" id="595502"/>
    <lineage>
        <taxon>Bacteria</taxon>
        <taxon>Pseudomonadati</taxon>
        <taxon>Pseudomonadota</taxon>
        <taxon>Gammaproteobacteria</taxon>
        <taxon>Oceanospirillales</taxon>
        <taxon>Halomonadaceae</taxon>
        <taxon>Kushneria</taxon>
    </lineage>
</organism>
<dbReference type="PROSITE" id="PS51257">
    <property type="entry name" value="PROKAR_LIPOPROTEIN"/>
    <property type="match status" value="1"/>
</dbReference>
<evidence type="ECO:0000256" key="12">
    <source>
        <dbReference type="ARBA" id="ARBA00023139"/>
    </source>
</evidence>
<feature type="transmembrane region" description="Helical" evidence="18">
    <location>
        <begin position="43"/>
        <end position="67"/>
    </location>
</feature>
<evidence type="ECO:0000259" key="20">
    <source>
        <dbReference type="PROSITE" id="PS50999"/>
    </source>
</evidence>
<evidence type="ECO:0000256" key="9">
    <source>
        <dbReference type="ARBA" id="ARBA00022989"/>
    </source>
</evidence>
<evidence type="ECO:0000256" key="2">
    <source>
        <dbReference type="ARBA" id="ARBA00007866"/>
    </source>
</evidence>
<dbReference type="PANTHER" id="PTHR22888">
    <property type="entry name" value="CYTOCHROME C OXIDASE, SUBUNIT II"/>
    <property type="match status" value="1"/>
</dbReference>
<evidence type="ECO:0000256" key="14">
    <source>
        <dbReference type="PIRNR" id="PIRNR000292"/>
    </source>
</evidence>
<evidence type="ECO:0000259" key="19">
    <source>
        <dbReference type="PROSITE" id="PS50857"/>
    </source>
</evidence>
<evidence type="ECO:0000256" key="1">
    <source>
        <dbReference type="ARBA" id="ARBA00004651"/>
    </source>
</evidence>
<evidence type="ECO:0000256" key="18">
    <source>
        <dbReference type="SAM" id="Phobius"/>
    </source>
</evidence>
<keyword evidence="12" id="KW-0564">Palmitate</keyword>
<dbReference type="PROSITE" id="PS50999">
    <property type="entry name" value="COX2_TM"/>
    <property type="match status" value="1"/>
</dbReference>
<dbReference type="GO" id="GO:0042773">
    <property type="term" value="P:ATP synthesis coupled electron transport"/>
    <property type="evidence" value="ECO:0007669"/>
    <property type="project" value="TreeGrafter"/>
</dbReference>
<keyword evidence="4 14" id="KW-1003">Cell membrane</keyword>
<dbReference type="Pfam" id="PF02790">
    <property type="entry name" value="COX2_TM"/>
    <property type="match status" value="1"/>
</dbReference>
<proteinExistence type="inferred from homology"/>
<gene>
    <name evidence="21" type="ORF">C7446_3115</name>
</gene>
<comment type="function">
    <text evidence="16">Subunits I and II form the functional core of the enzyme complex. Electrons originating in cytochrome c are transferred via heme a and Cu(A) to the binuclear center formed by heme a3 and Cu(B).</text>
</comment>
<dbReference type="OrthoDB" id="9783445at2"/>
<dbReference type="GO" id="GO:0005507">
    <property type="term" value="F:copper ion binding"/>
    <property type="evidence" value="ECO:0007669"/>
    <property type="project" value="InterPro"/>
</dbReference>
<evidence type="ECO:0000256" key="4">
    <source>
        <dbReference type="ARBA" id="ARBA00022475"/>
    </source>
</evidence>
<dbReference type="Gene3D" id="1.10.287.90">
    <property type="match status" value="1"/>
</dbReference>
<evidence type="ECO:0000256" key="7">
    <source>
        <dbReference type="ARBA" id="ARBA00022729"/>
    </source>
</evidence>
<dbReference type="InterPro" id="IPR045187">
    <property type="entry name" value="CcO_II"/>
</dbReference>
<dbReference type="SUPFAM" id="SSF81464">
    <property type="entry name" value="Cytochrome c oxidase subunit II-like, transmembrane region"/>
    <property type="match status" value="1"/>
</dbReference>
<keyword evidence="6 15" id="KW-0812">Transmembrane</keyword>
<feature type="domain" description="Cytochrome oxidase subunit II transmembrane region profile" evidence="20">
    <location>
        <begin position="21"/>
        <end position="118"/>
    </location>
</feature>
<dbReference type="PIRSF" id="PIRSF000292">
    <property type="entry name" value="Ubi_od_II"/>
    <property type="match status" value="1"/>
</dbReference>
<evidence type="ECO:0000256" key="13">
    <source>
        <dbReference type="ARBA" id="ARBA00023288"/>
    </source>
</evidence>
<keyword evidence="10 14" id="KW-0560">Oxidoreductase</keyword>
<evidence type="ECO:0000256" key="3">
    <source>
        <dbReference type="ARBA" id="ARBA00022448"/>
    </source>
</evidence>
<dbReference type="EMBL" id="RBIN01000010">
    <property type="protein sequence ID" value="RKQ95924.1"/>
    <property type="molecule type" value="Genomic_DNA"/>
</dbReference>
<keyword evidence="9 18" id="KW-1133">Transmembrane helix</keyword>
<dbReference type="InterPro" id="IPR036257">
    <property type="entry name" value="Cyt_c_oxidase_su2_TM_sf"/>
</dbReference>
<dbReference type="NCBIfam" id="TIGR01433">
    <property type="entry name" value="CyoA"/>
    <property type="match status" value="1"/>
</dbReference>
<comment type="cofactor">
    <cofactor evidence="16">
        <name>Cu cation</name>
        <dbReference type="ChEBI" id="CHEBI:23378"/>
    </cofactor>
    <text evidence="16">Binds a copper A center.</text>
</comment>
<evidence type="ECO:0000256" key="5">
    <source>
        <dbReference type="ARBA" id="ARBA00022660"/>
    </source>
</evidence>
<dbReference type="Proteomes" id="UP000281975">
    <property type="component" value="Unassembled WGS sequence"/>
</dbReference>
<comment type="caution">
    <text evidence="21">The sequence shown here is derived from an EMBL/GenBank/DDBJ whole genome shotgun (WGS) entry which is preliminary data.</text>
</comment>
<keyword evidence="8 14" id="KW-0249">Electron transport</keyword>
<dbReference type="GO" id="GO:0004129">
    <property type="term" value="F:cytochrome-c oxidase activity"/>
    <property type="evidence" value="ECO:0007669"/>
    <property type="project" value="UniProtKB-UniRule"/>
</dbReference>
<dbReference type="GO" id="GO:0009486">
    <property type="term" value="F:cytochrome bo3 ubiquinol oxidase activity"/>
    <property type="evidence" value="ECO:0007669"/>
    <property type="project" value="InterPro"/>
</dbReference>
<dbReference type="CDD" id="cd04212">
    <property type="entry name" value="CuRO_UO_II"/>
    <property type="match status" value="1"/>
</dbReference>
<evidence type="ECO:0000256" key="10">
    <source>
        <dbReference type="ARBA" id="ARBA00023002"/>
    </source>
</evidence>
<evidence type="ECO:0000256" key="16">
    <source>
        <dbReference type="RuleBase" id="RU004024"/>
    </source>
</evidence>
<keyword evidence="22" id="KW-1185">Reference proteome</keyword>
<dbReference type="InterPro" id="IPR034227">
    <property type="entry name" value="CuRO_UO_II"/>
</dbReference>
<dbReference type="Gene3D" id="2.60.40.420">
    <property type="entry name" value="Cupredoxins - blue copper proteins"/>
    <property type="match status" value="1"/>
</dbReference>
<sequence length="300" mass="33747">MIEKSLKSLKALIPLVVSALVLSGCNAALMDPSGPVGKEQKSLILSSFWIMQIVVIPVIIMTVVFAWRYRRNNRKATYSPNWAHSNKIEAVVWAVPAVIILFLGIITWQTSHSLDPHKPIGEEGEAMEIQAISLDWKWMFIYPEQGIATINELYFPVDRPVYFNVTSETVMNAFFIPRLGSQIYAMAGMDNDLYLEADQQGVYTGKSAHYSGKGFSQMSFETHVTDQQEFENWVNRVRQADRQLTYTGSYQDVAKPSVNDPVEYFHPVESGLYERVITSFQSGHGQPENGQQPTGAEAAE</sequence>
<comment type="similarity">
    <text evidence="2 14 15">Belongs to the cytochrome c oxidase subunit 2 family.</text>
</comment>
<dbReference type="AlphaFoldDB" id="A0A420WTH0"/>
<evidence type="ECO:0000256" key="15">
    <source>
        <dbReference type="RuleBase" id="RU000456"/>
    </source>
</evidence>
<keyword evidence="16" id="KW-0479">Metal-binding</keyword>
<keyword evidence="11 14" id="KW-0472">Membrane</keyword>
<dbReference type="SUPFAM" id="SSF49503">
    <property type="entry name" value="Cupredoxins"/>
    <property type="match status" value="1"/>
</dbReference>
<dbReference type="GO" id="GO:0005886">
    <property type="term" value="C:plasma membrane"/>
    <property type="evidence" value="ECO:0007669"/>
    <property type="project" value="UniProtKB-SubCell"/>
</dbReference>
<keyword evidence="13" id="KW-0449">Lipoprotein</keyword>
<feature type="compositionally biased region" description="Polar residues" evidence="17">
    <location>
        <begin position="281"/>
        <end position="294"/>
    </location>
</feature>
<accession>A0A420WTH0</accession>
<dbReference type="Pfam" id="PF00116">
    <property type="entry name" value="COX2"/>
    <property type="match status" value="1"/>
</dbReference>
<comment type="catalytic activity">
    <reaction evidence="16">
        <text>4 Fe(II)-[cytochrome c] + O2 + 8 H(+)(in) = 4 Fe(III)-[cytochrome c] + 2 H2O + 4 H(+)(out)</text>
        <dbReference type="Rhea" id="RHEA:11436"/>
        <dbReference type="Rhea" id="RHEA-COMP:10350"/>
        <dbReference type="Rhea" id="RHEA-COMP:14399"/>
        <dbReference type="ChEBI" id="CHEBI:15377"/>
        <dbReference type="ChEBI" id="CHEBI:15378"/>
        <dbReference type="ChEBI" id="CHEBI:15379"/>
        <dbReference type="ChEBI" id="CHEBI:29033"/>
        <dbReference type="ChEBI" id="CHEBI:29034"/>
        <dbReference type="EC" id="7.1.1.9"/>
    </reaction>
</comment>
<evidence type="ECO:0000256" key="8">
    <source>
        <dbReference type="ARBA" id="ARBA00022982"/>
    </source>
</evidence>
<dbReference type="InterPro" id="IPR010514">
    <property type="entry name" value="COX_ARM"/>
</dbReference>
<keyword evidence="16" id="KW-0186">Copper</keyword>
<dbReference type="Pfam" id="PF06481">
    <property type="entry name" value="COX_ARM"/>
    <property type="match status" value="1"/>
</dbReference>
<dbReference type="InterPro" id="IPR008972">
    <property type="entry name" value="Cupredoxin"/>
</dbReference>
<keyword evidence="5 14" id="KW-0679">Respiratory chain</keyword>
<keyword evidence="7" id="KW-0732">Signal</keyword>
<feature type="transmembrane region" description="Helical" evidence="18">
    <location>
        <begin position="88"/>
        <end position="108"/>
    </location>
</feature>
<evidence type="ECO:0000313" key="22">
    <source>
        <dbReference type="Proteomes" id="UP000281975"/>
    </source>
</evidence>
<feature type="domain" description="Cytochrome oxidase subunit II copper A binding" evidence="19">
    <location>
        <begin position="124"/>
        <end position="236"/>
    </location>
</feature>
<evidence type="ECO:0000313" key="21">
    <source>
        <dbReference type="EMBL" id="RKQ95924.1"/>
    </source>
</evidence>
<dbReference type="InterPro" id="IPR006333">
    <property type="entry name" value="Cyt_o_ubiquinol_oxidase_su2"/>
</dbReference>
<protein>
    <recommendedName>
        <fullName evidence="14">Ubiquinol oxidase subunit 2</fullName>
    </recommendedName>
</protein>
<name>A0A420WTH0_9GAMM</name>
<comment type="subcellular location">
    <subcellularLocation>
        <location evidence="1 15">Cell membrane</location>
        <topology evidence="1 15">Multi-pass membrane protein</topology>
    </subcellularLocation>
</comment>
<dbReference type="PANTHER" id="PTHR22888:SF18">
    <property type="entry name" value="CYTOCHROME BO(3) UBIQUINOL OXIDASE SUBUNIT 2"/>
    <property type="match status" value="1"/>
</dbReference>
<dbReference type="PROSITE" id="PS50857">
    <property type="entry name" value="COX2_CUA"/>
    <property type="match status" value="1"/>
</dbReference>